<sequence length="86" mass="10231">MYLQANRLLWEGDNRLDMSKDFWKNLNDFELKLLQKLLDHSELISVCSYRPLSTWTFKQHTPLVVLKQIPHNLSLGSFFIVTLSFF</sequence>
<dbReference type="Proteomes" id="UP000037035">
    <property type="component" value="Unassembled WGS sequence"/>
</dbReference>
<dbReference type="VEuPathDB" id="FungiDB:VP01_1483g8"/>
<reference evidence="1 2" key="1">
    <citation type="submission" date="2015-08" db="EMBL/GenBank/DDBJ databases">
        <title>Next Generation Sequencing and Analysis of the Genome of Puccinia sorghi L Schw, the Causal Agent of Maize Common Rust.</title>
        <authorList>
            <person name="Rochi L."/>
            <person name="Burguener G."/>
            <person name="Darino M."/>
            <person name="Turjanski A."/>
            <person name="Kreff E."/>
            <person name="Dieguez M.J."/>
            <person name="Sacco F."/>
        </authorList>
    </citation>
    <scope>NUCLEOTIDE SEQUENCE [LARGE SCALE GENOMIC DNA]</scope>
    <source>
        <strain evidence="1 2">RO10H11247</strain>
    </source>
</reference>
<accession>A0A0L6VJI8</accession>
<name>A0A0L6VJI8_9BASI</name>
<protein>
    <submittedName>
        <fullName evidence="1">Uncharacterized protein</fullName>
    </submittedName>
</protein>
<comment type="caution">
    <text evidence="1">The sequence shown here is derived from an EMBL/GenBank/DDBJ whole genome shotgun (WGS) entry which is preliminary data.</text>
</comment>
<evidence type="ECO:0000313" key="2">
    <source>
        <dbReference type="Proteomes" id="UP000037035"/>
    </source>
</evidence>
<organism evidence="1 2">
    <name type="scientific">Puccinia sorghi</name>
    <dbReference type="NCBI Taxonomy" id="27349"/>
    <lineage>
        <taxon>Eukaryota</taxon>
        <taxon>Fungi</taxon>
        <taxon>Dikarya</taxon>
        <taxon>Basidiomycota</taxon>
        <taxon>Pucciniomycotina</taxon>
        <taxon>Pucciniomycetes</taxon>
        <taxon>Pucciniales</taxon>
        <taxon>Pucciniaceae</taxon>
        <taxon>Puccinia</taxon>
    </lineage>
</organism>
<gene>
    <name evidence="1" type="ORF">VP01_1483g8</name>
</gene>
<proteinExistence type="predicted"/>
<dbReference type="EMBL" id="LAVV01005375">
    <property type="protein sequence ID" value="KNZ60913.1"/>
    <property type="molecule type" value="Genomic_DNA"/>
</dbReference>
<dbReference type="AlphaFoldDB" id="A0A0L6VJI8"/>
<keyword evidence="2" id="KW-1185">Reference proteome</keyword>
<evidence type="ECO:0000313" key="1">
    <source>
        <dbReference type="EMBL" id="KNZ60913.1"/>
    </source>
</evidence>